<gene>
    <name evidence="2" type="ORF">DIZ78_04210</name>
</gene>
<sequence length="248" mass="27688">MYTTIHNIRLHYDVMGSGSRVLILHGWGSDLGSFAAARQHLAKKYCVYALDLPGFGESQEPESPWGTTEYAALVESFISEMGIENPAIIGHSFGGRLAIRLAAKMSVRKLILVDSAGVKPRRSLNYYLKVYSYKLMKNVLGRLYPPLLEKMRGRAGSEDYRNASPIMRQTLVKVVNEDLTPLLSGIKAPTLLVWGENDLDTPLYQAKVMEAQIPDCGLALIKGAGHFSYLERPGEFQIIVDYFLKMET</sequence>
<dbReference type="InterPro" id="IPR000073">
    <property type="entry name" value="AB_hydrolase_1"/>
</dbReference>
<protein>
    <submittedName>
        <fullName evidence="2">Alpha/beta hydrolase</fullName>
    </submittedName>
</protein>
<dbReference type="Gene3D" id="3.40.50.1820">
    <property type="entry name" value="alpha/beta hydrolase"/>
    <property type="match status" value="1"/>
</dbReference>
<dbReference type="InterPro" id="IPR029058">
    <property type="entry name" value="AB_hydrolase_fold"/>
</dbReference>
<organism evidence="2 3">
    <name type="scientific">endosymbiont of Escarpia spicata</name>
    <dbReference type="NCBI Taxonomy" id="2200908"/>
    <lineage>
        <taxon>Bacteria</taxon>
        <taxon>Pseudomonadati</taxon>
        <taxon>Pseudomonadota</taxon>
        <taxon>Gammaproteobacteria</taxon>
        <taxon>sulfur-oxidizing symbionts</taxon>
    </lineage>
</organism>
<dbReference type="Proteomes" id="UP000254771">
    <property type="component" value="Unassembled WGS sequence"/>
</dbReference>
<dbReference type="Pfam" id="PF12697">
    <property type="entry name" value="Abhydrolase_6"/>
    <property type="match status" value="1"/>
</dbReference>
<name>A0A370DSR4_9GAMM</name>
<evidence type="ECO:0000313" key="2">
    <source>
        <dbReference type="EMBL" id="RDH87757.1"/>
    </source>
</evidence>
<dbReference type="GO" id="GO:0016787">
    <property type="term" value="F:hydrolase activity"/>
    <property type="evidence" value="ECO:0007669"/>
    <property type="project" value="UniProtKB-KW"/>
</dbReference>
<evidence type="ECO:0000313" key="3">
    <source>
        <dbReference type="Proteomes" id="UP000254771"/>
    </source>
</evidence>
<dbReference type="PANTHER" id="PTHR43194">
    <property type="entry name" value="HYDROLASE ALPHA/BETA FOLD FAMILY"/>
    <property type="match status" value="1"/>
</dbReference>
<reference evidence="2 3" key="1">
    <citation type="journal article" date="2018" name="ISME J.">
        <title>Endosymbiont genomes yield clues of tubeworm success.</title>
        <authorList>
            <person name="Li Y."/>
            <person name="Liles M.R."/>
            <person name="Halanych K.M."/>
        </authorList>
    </citation>
    <scope>NUCLEOTIDE SEQUENCE [LARGE SCALE GENOMIC DNA]</scope>
    <source>
        <strain evidence="2">A1462</strain>
    </source>
</reference>
<dbReference type="PRINTS" id="PR00111">
    <property type="entry name" value="ABHYDROLASE"/>
</dbReference>
<accession>A0A370DSR4</accession>
<comment type="caution">
    <text evidence="2">The sequence shown here is derived from an EMBL/GenBank/DDBJ whole genome shotgun (WGS) entry which is preliminary data.</text>
</comment>
<evidence type="ECO:0000259" key="1">
    <source>
        <dbReference type="Pfam" id="PF12697"/>
    </source>
</evidence>
<dbReference type="AlphaFoldDB" id="A0A370DSR4"/>
<dbReference type="PANTHER" id="PTHR43194:SF5">
    <property type="entry name" value="PIMELOYL-[ACYL-CARRIER PROTEIN] METHYL ESTER ESTERASE"/>
    <property type="match status" value="1"/>
</dbReference>
<proteinExistence type="predicted"/>
<dbReference type="SUPFAM" id="SSF53474">
    <property type="entry name" value="alpha/beta-Hydrolases"/>
    <property type="match status" value="1"/>
</dbReference>
<dbReference type="InterPro" id="IPR050228">
    <property type="entry name" value="Carboxylesterase_BioH"/>
</dbReference>
<keyword evidence="2" id="KW-0378">Hydrolase</keyword>
<keyword evidence="3" id="KW-1185">Reference proteome</keyword>
<feature type="domain" description="AB hydrolase-1" evidence="1">
    <location>
        <begin position="21"/>
        <end position="236"/>
    </location>
</feature>
<dbReference type="EMBL" id="QFXE01000005">
    <property type="protein sequence ID" value="RDH87757.1"/>
    <property type="molecule type" value="Genomic_DNA"/>
</dbReference>